<dbReference type="SUPFAM" id="SSF53474">
    <property type="entry name" value="alpha/beta-Hydrolases"/>
    <property type="match status" value="1"/>
</dbReference>
<evidence type="ECO:0000313" key="3">
    <source>
        <dbReference type="Proteomes" id="UP000198307"/>
    </source>
</evidence>
<sequence length="308" mass="34122">MRSGRIITWMCGALSGALLTWGAAQAEVRMENVIASKVLGEPVRYAIYLPPDYRQDKREYPVLYLLHGGGTGQPADWFTLAGIDQLLDRLIKDGRIRPVIAVAPDGRRDADNIVATYFLDDADGTRRWETMFFDEFMPAIEQRYPIIPGGDNRVILGISMGALAAIVYQLQAPDEFAGTIALSPAFRRDEQLLALSSSGYEARYGGLLGTGLEGADRMTDDWEKLRPESLVAEADMSRLGRIPRLLIDLGAEDPFFAGAADLHLALKGAGIRHRFRVQEGGHDWVFWRSALKEALLHADAVLTRDYGE</sequence>
<dbReference type="Pfam" id="PF00756">
    <property type="entry name" value="Esterase"/>
    <property type="match status" value="1"/>
</dbReference>
<dbReference type="Proteomes" id="UP000198307">
    <property type="component" value="Unassembled WGS sequence"/>
</dbReference>
<dbReference type="AlphaFoldDB" id="A0A239PUF6"/>
<dbReference type="Gene3D" id="3.40.50.1820">
    <property type="entry name" value="alpha/beta hydrolase"/>
    <property type="match status" value="1"/>
</dbReference>
<proteinExistence type="predicted"/>
<dbReference type="InterPro" id="IPR029058">
    <property type="entry name" value="AB_hydrolase_fold"/>
</dbReference>
<protein>
    <submittedName>
        <fullName evidence="2">Enterochelin esterase</fullName>
    </submittedName>
</protein>
<dbReference type="InterPro" id="IPR000801">
    <property type="entry name" value="Esterase-like"/>
</dbReference>
<accession>A0A239PUF6</accession>
<dbReference type="PANTHER" id="PTHR48098">
    <property type="entry name" value="ENTEROCHELIN ESTERASE-RELATED"/>
    <property type="match status" value="1"/>
</dbReference>
<organism evidence="2 3">
    <name type="scientific">Paracoccus seriniphilus</name>
    <dbReference type="NCBI Taxonomy" id="184748"/>
    <lineage>
        <taxon>Bacteria</taxon>
        <taxon>Pseudomonadati</taxon>
        <taxon>Pseudomonadota</taxon>
        <taxon>Alphaproteobacteria</taxon>
        <taxon>Rhodobacterales</taxon>
        <taxon>Paracoccaceae</taxon>
        <taxon>Paracoccus</taxon>
    </lineage>
</organism>
<keyword evidence="3" id="KW-1185">Reference proteome</keyword>
<feature type="signal peptide" evidence="1">
    <location>
        <begin position="1"/>
        <end position="26"/>
    </location>
</feature>
<name>A0A239PUF6_9RHOB</name>
<evidence type="ECO:0000256" key="1">
    <source>
        <dbReference type="SAM" id="SignalP"/>
    </source>
</evidence>
<dbReference type="InterPro" id="IPR050583">
    <property type="entry name" value="Mycobacterial_A85_antigen"/>
</dbReference>
<evidence type="ECO:0000313" key="2">
    <source>
        <dbReference type="EMBL" id="SNT73810.1"/>
    </source>
</evidence>
<dbReference type="EMBL" id="FZQB01000005">
    <property type="protein sequence ID" value="SNT73810.1"/>
    <property type="molecule type" value="Genomic_DNA"/>
</dbReference>
<gene>
    <name evidence="2" type="ORF">SAMN05444959_105256</name>
</gene>
<keyword evidence="1" id="KW-0732">Signal</keyword>
<dbReference type="OrthoDB" id="9803578at2"/>
<reference evidence="2 3" key="1">
    <citation type="submission" date="2017-07" db="EMBL/GenBank/DDBJ databases">
        <authorList>
            <person name="Sun Z.S."/>
            <person name="Albrecht U."/>
            <person name="Echele G."/>
            <person name="Lee C.C."/>
        </authorList>
    </citation>
    <scope>NUCLEOTIDE SEQUENCE [LARGE SCALE GENOMIC DNA]</scope>
    <source>
        <strain evidence="2 3">DSM 14827</strain>
    </source>
</reference>
<feature type="chain" id="PRO_5013280693" evidence="1">
    <location>
        <begin position="27"/>
        <end position="308"/>
    </location>
</feature>